<comment type="caution">
    <text evidence="2">The sequence shown here is derived from an EMBL/GenBank/DDBJ whole genome shotgun (WGS) entry which is preliminary data.</text>
</comment>
<dbReference type="AlphaFoldDB" id="A0A4Y7SM92"/>
<gene>
    <name evidence="2" type="ORF">FA13DRAFT_1462072</name>
</gene>
<accession>A0A4Y7SM92</accession>
<organism evidence="2 3">
    <name type="scientific">Coprinellus micaceus</name>
    <name type="common">Glistening ink-cap mushroom</name>
    <name type="synonym">Coprinus micaceus</name>
    <dbReference type="NCBI Taxonomy" id="71717"/>
    <lineage>
        <taxon>Eukaryota</taxon>
        <taxon>Fungi</taxon>
        <taxon>Dikarya</taxon>
        <taxon>Basidiomycota</taxon>
        <taxon>Agaricomycotina</taxon>
        <taxon>Agaricomycetes</taxon>
        <taxon>Agaricomycetidae</taxon>
        <taxon>Agaricales</taxon>
        <taxon>Agaricineae</taxon>
        <taxon>Psathyrellaceae</taxon>
        <taxon>Coprinellus</taxon>
    </lineage>
</organism>
<name>A0A4Y7SM92_COPMI</name>
<sequence>MTVCIEWRWVGLFAGIWFSRFWTHRPSQGTRCNNAPWALPHHPSPHLHPDTHAMPANNDQDTLMASSSGAPTLSTPAASGSASKRDNLDIQDKYRKLKKRFFELEEVGGPFSSLSRISRERALTRANKLETQGNLDGTPEIGREERKDTPGARPIT</sequence>
<evidence type="ECO:0000313" key="3">
    <source>
        <dbReference type="Proteomes" id="UP000298030"/>
    </source>
</evidence>
<protein>
    <submittedName>
        <fullName evidence="2">Uncharacterized protein</fullName>
    </submittedName>
</protein>
<keyword evidence="3" id="KW-1185">Reference proteome</keyword>
<feature type="region of interest" description="Disordered" evidence="1">
    <location>
        <begin position="128"/>
        <end position="156"/>
    </location>
</feature>
<evidence type="ECO:0000313" key="2">
    <source>
        <dbReference type="EMBL" id="TEB22990.1"/>
    </source>
</evidence>
<dbReference type="EMBL" id="QPFP01000083">
    <property type="protein sequence ID" value="TEB22990.1"/>
    <property type="molecule type" value="Genomic_DNA"/>
</dbReference>
<evidence type="ECO:0000256" key="1">
    <source>
        <dbReference type="SAM" id="MobiDB-lite"/>
    </source>
</evidence>
<reference evidence="2 3" key="1">
    <citation type="journal article" date="2019" name="Nat. Ecol. Evol.">
        <title>Megaphylogeny resolves global patterns of mushroom evolution.</title>
        <authorList>
            <person name="Varga T."/>
            <person name="Krizsan K."/>
            <person name="Foldi C."/>
            <person name="Dima B."/>
            <person name="Sanchez-Garcia M."/>
            <person name="Sanchez-Ramirez S."/>
            <person name="Szollosi G.J."/>
            <person name="Szarkandi J.G."/>
            <person name="Papp V."/>
            <person name="Albert L."/>
            <person name="Andreopoulos W."/>
            <person name="Angelini C."/>
            <person name="Antonin V."/>
            <person name="Barry K.W."/>
            <person name="Bougher N.L."/>
            <person name="Buchanan P."/>
            <person name="Buyck B."/>
            <person name="Bense V."/>
            <person name="Catcheside P."/>
            <person name="Chovatia M."/>
            <person name="Cooper J."/>
            <person name="Damon W."/>
            <person name="Desjardin D."/>
            <person name="Finy P."/>
            <person name="Geml J."/>
            <person name="Haridas S."/>
            <person name="Hughes K."/>
            <person name="Justo A."/>
            <person name="Karasinski D."/>
            <person name="Kautmanova I."/>
            <person name="Kiss B."/>
            <person name="Kocsube S."/>
            <person name="Kotiranta H."/>
            <person name="LaButti K.M."/>
            <person name="Lechner B.E."/>
            <person name="Liimatainen K."/>
            <person name="Lipzen A."/>
            <person name="Lukacs Z."/>
            <person name="Mihaltcheva S."/>
            <person name="Morgado L.N."/>
            <person name="Niskanen T."/>
            <person name="Noordeloos M.E."/>
            <person name="Ohm R.A."/>
            <person name="Ortiz-Santana B."/>
            <person name="Ovrebo C."/>
            <person name="Racz N."/>
            <person name="Riley R."/>
            <person name="Savchenko A."/>
            <person name="Shiryaev A."/>
            <person name="Soop K."/>
            <person name="Spirin V."/>
            <person name="Szebenyi C."/>
            <person name="Tomsovsky M."/>
            <person name="Tulloss R.E."/>
            <person name="Uehling J."/>
            <person name="Grigoriev I.V."/>
            <person name="Vagvolgyi C."/>
            <person name="Papp T."/>
            <person name="Martin F.M."/>
            <person name="Miettinen O."/>
            <person name="Hibbett D.S."/>
            <person name="Nagy L.G."/>
        </authorList>
    </citation>
    <scope>NUCLEOTIDE SEQUENCE [LARGE SCALE GENOMIC DNA]</scope>
    <source>
        <strain evidence="2 3">FP101781</strain>
    </source>
</reference>
<dbReference type="Proteomes" id="UP000298030">
    <property type="component" value="Unassembled WGS sequence"/>
</dbReference>
<feature type="region of interest" description="Disordered" evidence="1">
    <location>
        <begin position="35"/>
        <end position="86"/>
    </location>
</feature>
<proteinExistence type="predicted"/>
<feature type="compositionally biased region" description="Basic and acidic residues" evidence="1">
    <location>
        <begin position="141"/>
        <end position="150"/>
    </location>
</feature>
<feature type="compositionally biased region" description="Polar residues" evidence="1">
    <location>
        <begin position="57"/>
        <end position="82"/>
    </location>
</feature>